<evidence type="ECO:0000313" key="2">
    <source>
        <dbReference type="EMBL" id="OMJ85467.1"/>
    </source>
</evidence>
<dbReference type="EMBL" id="MPUH01000236">
    <property type="protein sequence ID" value="OMJ85467.1"/>
    <property type="molecule type" value="Genomic_DNA"/>
</dbReference>
<accession>A0A1R2C8X9</accession>
<reference evidence="2 3" key="1">
    <citation type="submission" date="2016-11" db="EMBL/GenBank/DDBJ databases">
        <title>The macronuclear genome of Stentor coeruleus: a giant cell with tiny introns.</title>
        <authorList>
            <person name="Slabodnick M."/>
            <person name="Ruby J.G."/>
            <person name="Reiff S.B."/>
            <person name="Swart E.C."/>
            <person name="Gosai S."/>
            <person name="Prabakaran S."/>
            <person name="Witkowska E."/>
            <person name="Larue G.E."/>
            <person name="Fisher S."/>
            <person name="Freeman R.M."/>
            <person name="Gunawardena J."/>
            <person name="Chu W."/>
            <person name="Stover N.A."/>
            <person name="Gregory B.D."/>
            <person name="Nowacki M."/>
            <person name="Derisi J."/>
            <person name="Roy S.W."/>
            <person name="Marshall W.F."/>
            <person name="Sood P."/>
        </authorList>
    </citation>
    <scope>NUCLEOTIDE SEQUENCE [LARGE SCALE GENOMIC DNA]</scope>
    <source>
        <strain evidence="2">WM001</strain>
    </source>
</reference>
<evidence type="ECO:0000313" key="3">
    <source>
        <dbReference type="Proteomes" id="UP000187209"/>
    </source>
</evidence>
<gene>
    <name evidence="2" type="ORF">SteCoe_13228</name>
</gene>
<dbReference type="Proteomes" id="UP000187209">
    <property type="component" value="Unassembled WGS sequence"/>
</dbReference>
<proteinExistence type="predicted"/>
<evidence type="ECO:0000256" key="1">
    <source>
        <dbReference type="SAM" id="Coils"/>
    </source>
</evidence>
<dbReference type="AlphaFoldDB" id="A0A1R2C8X9"/>
<comment type="caution">
    <text evidence="2">The sequence shown here is derived from an EMBL/GenBank/DDBJ whole genome shotgun (WGS) entry which is preliminary data.</text>
</comment>
<feature type="coiled-coil region" evidence="1">
    <location>
        <begin position="15"/>
        <end position="56"/>
    </location>
</feature>
<protein>
    <submittedName>
        <fullName evidence="2">Uncharacterized protein</fullName>
    </submittedName>
</protein>
<sequence>MKQKQVLQNKISEIKDETKREFLELQIQVRSLKLEKIDLFIQNSNFKQEVEEAKKESIRKDQIINQMKAEIESMKTKMQESQKPEKKELNEVIEIFEFLDKFDTSECKELDKKEQLNNTMTDKSYDYDQVKKVEIQDVKKILRVERIERNLDSSKSEIQNEDKNFKIEKRERLVRKEKNSKTYKSENLNMTEKTECAEGIESRDVTPKVETRKKIDKNCGKNSVADQGKLKSFQLSRQLYKRQGSVPTFSTKSLSPILSKPIKEDSTSCKPPFHRPQNSLQQARNVLKTKSNTNKVGNDTLKFLTEYTSLNFKIDEEEEEGKVNTPMITDTKIRTLSIGCVDECKIIKPGFFSGLQCSTRAVSAGKLKKSKMAKPKVVEISMEEIIRKKKILQKKDMNALPKHENCNKKSNK</sequence>
<keyword evidence="1" id="KW-0175">Coiled coil</keyword>
<keyword evidence="3" id="KW-1185">Reference proteome</keyword>
<name>A0A1R2C8X9_9CILI</name>
<organism evidence="2 3">
    <name type="scientific">Stentor coeruleus</name>
    <dbReference type="NCBI Taxonomy" id="5963"/>
    <lineage>
        <taxon>Eukaryota</taxon>
        <taxon>Sar</taxon>
        <taxon>Alveolata</taxon>
        <taxon>Ciliophora</taxon>
        <taxon>Postciliodesmatophora</taxon>
        <taxon>Heterotrichea</taxon>
        <taxon>Heterotrichida</taxon>
        <taxon>Stentoridae</taxon>
        <taxon>Stentor</taxon>
    </lineage>
</organism>